<dbReference type="InterPro" id="IPR000644">
    <property type="entry name" value="CBS_dom"/>
</dbReference>
<proteinExistence type="predicted"/>
<dbReference type="PROSITE" id="PS51371">
    <property type="entry name" value="CBS"/>
    <property type="match status" value="1"/>
</dbReference>
<gene>
    <name evidence="3" type="ORF">MNBD_NITROSPINAE05-1454</name>
</gene>
<dbReference type="InterPro" id="IPR046342">
    <property type="entry name" value="CBS_dom_sf"/>
</dbReference>
<dbReference type="PANTHER" id="PTHR43080">
    <property type="entry name" value="CBS DOMAIN-CONTAINING PROTEIN CBSX3, MITOCHONDRIAL"/>
    <property type="match status" value="1"/>
</dbReference>
<evidence type="ECO:0000256" key="1">
    <source>
        <dbReference type="ARBA" id="ARBA00023122"/>
    </source>
</evidence>
<dbReference type="PANTHER" id="PTHR43080:SF2">
    <property type="entry name" value="CBS DOMAIN-CONTAINING PROTEIN"/>
    <property type="match status" value="1"/>
</dbReference>
<evidence type="ECO:0000259" key="2">
    <source>
        <dbReference type="PROSITE" id="PS51371"/>
    </source>
</evidence>
<sequence length="126" mass="13876">MGDIGQFMQSPVFSIGSECTLSEAILFFHTQKVDALFVEEAGRYVGIAIKSKVIDRIDGGSSPETGFIRETMEQPIPCLDHHSSLQEACEFMESNHIKYTAVTENHLVIGMLSKKDLNTGINNPGQ</sequence>
<evidence type="ECO:0000313" key="3">
    <source>
        <dbReference type="EMBL" id="VAX32704.1"/>
    </source>
</evidence>
<dbReference type="InterPro" id="IPR051257">
    <property type="entry name" value="Diverse_CBS-Domain"/>
</dbReference>
<dbReference type="AlphaFoldDB" id="A0A3B1D998"/>
<accession>A0A3B1D998</accession>
<dbReference type="EMBL" id="UOGG01000218">
    <property type="protein sequence ID" value="VAX32704.1"/>
    <property type="molecule type" value="Genomic_DNA"/>
</dbReference>
<dbReference type="Gene3D" id="3.10.580.10">
    <property type="entry name" value="CBS-domain"/>
    <property type="match status" value="1"/>
</dbReference>
<organism evidence="3">
    <name type="scientific">hydrothermal vent metagenome</name>
    <dbReference type="NCBI Taxonomy" id="652676"/>
    <lineage>
        <taxon>unclassified sequences</taxon>
        <taxon>metagenomes</taxon>
        <taxon>ecological metagenomes</taxon>
    </lineage>
</organism>
<dbReference type="Pfam" id="PF00571">
    <property type="entry name" value="CBS"/>
    <property type="match status" value="2"/>
</dbReference>
<dbReference type="CDD" id="cd02205">
    <property type="entry name" value="CBS_pair_SF"/>
    <property type="match status" value="1"/>
</dbReference>
<dbReference type="SUPFAM" id="SSF54631">
    <property type="entry name" value="CBS-domain pair"/>
    <property type="match status" value="1"/>
</dbReference>
<protein>
    <recommendedName>
        <fullName evidence="2">CBS domain-containing protein</fullName>
    </recommendedName>
</protein>
<reference evidence="3" key="1">
    <citation type="submission" date="2018-06" db="EMBL/GenBank/DDBJ databases">
        <authorList>
            <person name="Zhirakovskaya E."/>
        </authorList>
    </citation>
    <scope>NUCLEOTIDE SEQUENCE</scope>
</reference>
<feature type="domain" description="CBS" evidence="2">
    <location>
        <begin position="72"/>
        <end position="126"/>
    </location>
</feature>
<keyword evidence="1" id="KW-0129">CBS domain</keyword>
<name>A0A3B1D998_9ZZZZ</name>